<feature type="domain" description="3-hydroxyacyl-CoA dehydrogenase C-terminal" evidence="5">
    <location>
        <begin position="185"/>
        <end position="283"/>
    </location>
</feature>
<gene>
    <name evidence="7" type="ORF">GBAR_LOCUS25418</name>
</gene>
<name>A0AA35TDI8_GEOBA</name>
<dbReference type="Gene3D" id="1.10.1040.10">
    <property type="entry name" value="N-(1-d-carboxylethyl)-l-norvaline Dehydrogenase, domain 2"/>
    <property type="match status" value="1"/>
</dbReference>
<dbReference type="InterPro" id="IPR006108">
    <property type="entry name" value="3HC_DH_C"/>
</dbReference>
<sequence>MQIAVIGAGLMGHGIAQEFASAGYHVLMHDVTDEQLQTARTQIEKNLSVLAENAIIERESIYSTLHRIQTDTKLEVVAESADFVVEAVIENLALKQRVFEKLDAICPPHTILASNTTALMPSQIGVNVKRKDKILNTHYFNPPYLIPLVELIRSPDTSDETVEVTFELLTAIGKTPAIIEKEALGFVGPRLQAALIREAFAIVEQGIASAETVDLVVRNSFGRRLSVAGPFEVFELAGWDLVLAAFEELYKDLNSSPEINPLLRQMVESGKLGVKSKEGFYSWTDENIQQLRERMNHALIQQAKDM</sequence>
<comment type="similarity">
    <text evidence="2">Belongs to the 3-hydroxyacyl-CoA dehydrogenase family.</text>
</comment>
<evidence type="ECO:0000313" key="7">
    <source>
        <dbReference type="EMBL" id="CAI8045974.1"/>
    </source>
</evidence>
<evidence type="ECO:0000259" key="5">
    <source>
        <dbReference type="Pfam" id="PF00725"/>
    </source>
</evidence>
<evidence type="ECO:0000313" key="8">
    <source>
        <dbReference type="Proteomes" id="UP001174909"/>
    </source>
</evidence>
<dbReference type="GO" id="GO:0006635">
    <property type="term" value="P:fatty acid beta-oxidation"/>
    <property type="evidence" value="ECO:0007669"/>
    <property type="project" value="TreeGrafter"/>
</dbReference>
<dbReference type="InterPro" id="IPR013328">
    <property type="entry name" value="6PGD_dom2"/>
</dbReference>
<dbReference type="PANTHER" id="PTHR48075:SF5">
    <property type="entry name" value="3-HYDROXYBUTYRYL-COA DEHYDROGENASE"/>
    <property type="match status" value="1"/>
</dbReference>
<dbReference type="Pfam" id="PF00725">
    <property type="entry name" value="3HCDH"/>
    <property type="match status" value="1"/>
</dbReference>
<feature type="domain" description="3-hydroxyacyl-CoA dehydrogenase NAD binding" evidence="6">
    <location>
        <begin position="2"/>
        <end position="179"/>
    </location>
</feature>
<dbReference type="AlphaFoldDB" id="A0AA35TDI8"/>
<dbReference type="SUPFAM" id="SSF51735">
    <property type="entry name" value="NAD(P)-binding Rossmann-fold domains"/>
    <property type="match status" value="1"/>
</dbReference>
<keyword evidence="3" id="KW-0560">Oxidoreductase</keyword>
<organism evidence="7 8">
    <name type="scientific">Geodia barretti</name>
    <name type="common">Barrett's horny sponge</name>
    <dbReference type="NCBI Taxonomy" id="519541"/>
    <lineage>
        <taxon>Eukaryota</taxon>
        <taxon>Metazoa</taxon>
        <taxon>Porifera</taxon>
        <taxon>Demospongiae</taxon>
        <taxon>Heteroscleromorpha</taxon>
        <taxon>Tetractinellida</taxon>
        <taxon>Astrophorina</taxon>
        <taxon>Geodiidae</taxon>
        <taxon>Geodia</taxon>
    </lineage>
</organism>
<dbReference type="PIRSF" id="PIRSF000105">
    <property type="entry name" value="HCDH"/>
    <property type="match status" value="1"/>
</dbReference>
<proteinExistence type="inferred from homology"/>
<dbReference type="Pfam" id="PF02737">
    <property type="entry name" value="3HCDH_N"/>
    <property type="match status" value="1"/>
</dbReference>
<evidence type="ECO:0000259" key="6">
    <source>
        <dbReference type="Pfam" id="PF02737"/>
    </source>
</evidence>
<dbReference type="SUPFAM" id="SSF48179">
    <property type="entry name" value="6-phosphogluconate dehydrogenase C-terminal domain-like"/>
    <property type="match status" value="1"/>
</dbReference>
<dbReference type="PANTHER" id="PTHR48075">
    <property type="entry name" value="3-HYDROXYACYL-COA DEHYDROGENASE FAMILY PROTEIN"/>
    <property type="match status" value="1"/>
</dbReference>
<comment type="caution">
    <text evidence="7">The sequence shown here is derived from an EMBL/GenBank/DDBJ whole genome shotgun (WGS) entry which is preliminary data.</text>
</comment>
<protein>
    <submittedName>
        <fullName evidence="7">3-hydroxybutyryl-CoA dehydrogenase</fullName>
    </submittedName>
</protein>
<dbReference type="Gene3D" id="3.40.50.720">
    <property type="entry name" value="NAD(P)-binding Rossmann-like Domain"/>
    <property type="match status" value="1"/>
</dbReference>
<keyword evidence="8" id="KW-1185">Reference proteome</keyword>
<dbReference type="InterPro" id="IPR006176">
    <property type="entry name" value="3-OHacyl-CoA_DH_NAD-bd"/>
</dbReference>
<evidence type="ECO:0000256" key="4">
    <source>
        <dbReference type="PIRSR" id="PIRSR000105-1"/>
    </source>
</evidence>
<dbReference type="InterPro" id="IPR022694">
    <property type="entry name" value="3-OHacyl-CoA_DH"/>
</dbReference>
<evidence type="ECO:0000256" key="2">
    <source>
        <dbReference type="ARBA" id="ARBA00009463"/>
    </source>
</evidence>
<dbReference type="FunFam" id="3.40.50.720:FF:000009">
    <property type="entry name" value="Fatty oxidation complex, alpha subunit"/>
    <property type="match status" value="1"/>
</dbReference>
<accession>A0AA35TDI8</accession>
<dbReference type="EMBL" id="CASHTH010003516">
    <property type="protein sequence ID" value="CAI8045974.1"/>
    <property type="molecule type" value="Genomic_DNA"/>
</dbReference>
<evidence type="ECO:0000256" key="1">
    <source>
        <dbReference type="ARBA" id="ARBA00005005"/>
    </source>
</evidence>
<dbReference type="InterPro" id="IPR008927">
    <property type="entry name" value="6-PGluconate_DH-like_C_sf"/>
</dbReference>
<comment type="pathway">
    <text evidence="1">Lipid metabolism; fatty acid beta-oxidation.</text>
</comment>
<dbReference type="GO" id="GO:0070403">
    <property type="term" value="F:NAD+ binding"/>
    <property type="evidence" value="ECO:0007669"/>
    <property type="project" value="InterPro"/>
</dbReference>
<dbReference type="Proteomes" id="UP001174909">
    <property type="component" value="Unassembled WGS sequence"/>
</dbReference>
<feature type="site" description="Important for catalytic activity" evidence="4">
    <location>
        <position position="138"/>
    </location>
</feature>
<reference evidence="7" key="1">
    <citation type="submission" date="2023-03" db="EMBL/GenBank/DDBJ databases">
        <authorList>
            <person name="Steffen K."/>
            <person name="Cardenas P."/>
        </authorList>
    </citation>
    <scope>NUCLEOTIDE SEQUENCE</scope>
</reference>
<dbReference type="InterPro" id="IPR036291">
    <property type="entry name" value="NAD(P)-bd_dom_sf"/>
</dbReference>
<dbReference type="GO" id="GO:0008691">
    <property type="term" value="F:3-hydroxybutyryl-CoA dehydrogenase activity"/>
    <property type="evidence" value="ECO:0007669"/>
    <property type="project" value="TreeGrafter"/>
</dbReference>
<evidence type="ECO:0000256" key="3">
    <source>
        <dbReference type="ARBA" id="ARBA00023002"/>
    </source>
</evidence>